<keyword evidence="6" id="KW-1185">Reference proteome</keyword>
<dbReference type="InterPro" id="IPR029061">
    <property type="entry name" value="THDP-binding"/>
</dbReference>
<dbReference type="SUPFAM" id="SSF52518">
    <property type="entry name" value="Thiamin diphosphate-binding fold (THDP-binding)"/>
    <property type="match status" value="1"/>
</dbReference>
<dbReference type="GO" id="GO:0004802">
    <property type="term" value="F:transketolase activity"/>
    <property type="evidence" value="ECO:0007669"/>
    <property type="project" value="UniProtKB-EC"/>
</dbReference>
<dbReference type="EC" id="2.2.1.1" evidence="5"/>
<dbReference type="Pfam" id="PF00456">
    <property type="entry name" value="Transketolase_N"/>
    <property type="match status" value="1"/>
</dbReference>
<dbReference type="Proteomes" id="UP000539175">
    <property type="component" value="Unassembled WGS sequence"/>
</dbReference>
<gene>
    <name evidence="5" type="ORF">FHS74_005793</name>
</gene>
<dbReference type="EMBL" id="JACIIZ010000026">
    <property type="protein sequence ID" value="MBB6255194.1"/>
    <property type="molecule type" value="Genomic_DNA"/>
</dbReference>
<dbReference type="PANTHER" id="PTHR47514:SF1">
    <property type="entry name" value="TRANSKETOLASE N-TERMINAL SECTION-RELATED"/>
    <property type="match status" value="1"/>
</dbReference>
<dbReference type="CDD" id="cd02012">
    <property type="entry name" value="TPP_TK"/>
    <property type="match status" value="1"/>
</dbReference>
<keyword evidence="3" id="KW-0786">Thiamine pyrophosphate</keyword>
<comment type="cofactor">
    <cofactor evidence="1">
        <name>thiamine diphosphate</name>
        <dbReference type="ChEBI" id="CHEBI:58937"/>
    </cofactor>
</comment>
<proteinExistence type="inferred from homology"/>
<evidence type="ECO:0000259" key="4">
    <source>
        <dbReference type="Pfam" id="PF00456"/>
    </source>
</evidence>
<comment type="similarity">
    <text evidence="2">Belongs to the transketolase family.</text>
</comment>
<reference evidence="5 6" key="1">
    <citation type="submission" date="2020-08" db="EMBL/GenBank/DDBJ databases">
        <title>Genomic Encyclopedia of Type Strains, Phase IV (KMG-IV): sequencing the most valuable type-strain genomes for metagenomic binning, comparative biology and taxonomic classification.</title>
        <authorList>
            <person name="Goeker M."/>
        </authorList>
    </citation>
    <scope>NUCLEOTIDE SEQUENCE [LARGE SCALE GENOMIC DNA]</scope>
    <source>
        <strain evidence="5 6">DSM 22198</strain>
    </source>
</reference>
<organism evidence="5 6">
    <name type="scientific">Nitrospirillum iridis</name>
    <dbReference type="NCBI Taxonomy" id="765888"/>
    <lineage>
        <taxon>Bacteria</taxon>
        <taxon>Pseudomonadati</taxon>
        <taxon>Pseudomonadota</taxon>
        <taxon>Alphaproteobacteria</taxon>
        <taxon>Rhodospirillales</taxon>
        <taxon>Azospirillaceae</taxon>
        <taxon>Nitrospirillum</taxon>
    </lineage>
</organism>
<accession>A0A7X0EHZ0</accession>
<dbReference type="RefSeq" id="WP_184807709.1">
    <property type="nucleotide sequence ID" value="NZ_JACIIZ010000026.1"/>
</dbReference>
<comment type="caution">
    <text evidence="5">The sequence shown here is derived from an EMBL/GenBank/DDBJ whole genome shotgun (WGS) entry which is preliminary data.</text>
</comment>
<dbReference type="InterPro" id="IPR005474">
    <property type="entry name" value="Transketolase_N"/>
</dbReference>
<sequence length="275" mass="29391">MSVENFPSAAIAGLAREAKLEALHMVHRTRASHIGSCFSAADILACLYGHVLRIRPEEPDWPGRDRFILSKGHAAAILYAILALKGFFPRAWLQDYCGNAQPLGGHATATGVPGVEVSTGSLGHGLSIGLGMAIGLRGTDGDHPKVYVMLSDGECDEGSIWEAALLAGARRVDNLVAIVDYNKIQSFGRVADIMDLEPFGAKWAAFGWHVIEVDGHDHAAVCTALGEAGSVGKPSVLIAHTVKGKGVSYMEDQLLWHYRSPTADELRQAIQEVSS</sequence>
<protein>
    <submittedName>
        <fullName evidence="5">Transketolase</fullName>
        <ecNumber evidence="5">2.2.1.1</ecNumber>
    </submittedName>
</protein>
<evidence type="ECO:0000313" key="6">
    <source>
        <dbReference type="Proteomes" id="UP000539175"/>
    </source>
</evidence>
<evidence type="ECO:0000256" key="3">
    <source>
        <dbReference type="ARBA" id="ARBA00023052"/>
    </source>
</evidence>
<evidence type="ECO:0000313" key="5">
    <source>
        <dbReference type="EMBL" id="MBB6255194.1"/>
    </source>
</evidence>
<dbReference type="PANTHER" id="PTHR47514">
    <property type="entry name" value="TRANSKETOLASE N-TERMINAL SECTION-RELATED"/>
    <property type="match status" value="1"/>
</dbReference>
<keyword evidence="5" id="KW-0808">Transferase</keyword>
<dbReference type="Gene3D" id="3.40.50.970">
    <property type="match status" value="1"/>
</dbReference>
<evidence type="ECO:0000256" key="2">
    <source>
        <dbReference type="ARBA" id="ARBA00007131"/>
    </source>
</evidence>
<dbReference type="AlphaFoldDB" id="A0A7X0EHZ0"/>
<name>A0A7X0EHZ0_9PROT</name>
<evidence type="ECO:0000256" key="1">
    <source>
        <dbReference type="ARBA" id="ARBA00001964"/>
    </source>
</evidence>
<feature type="domain" description="Transketolase N-terminal" evidence="4">
    <location>
        <begin position="19"/>
        <end position="268"/>
    </location>
</feature>